<dbReference type="InterPro" id="IPR023346">
    <property type="entry name" value="Lysozyme-like_dom_sf"/>
</dbReference>
<dbReference type="EMBL" id="FNYQ01000019">
    <property type="protein sequence ID" value="SEI73604.1"/>
    <property type="molecule type" value="Genomic_DNA"/>
</dbReference>
<dbReference type="Proteomes" id="UP000199250">
    <property type="component" value="Unassembled WGS sequence"/>
</dbReference>
<dbReference type="InterPro" id="IPR031304">
    <property type="entry name" value="SLT_2"/>
</dbReference>
<accession>A0A1H6T649</accession>
<dbReference type="AlphaFoldDB" id="A0A1H6T649"/>
<dbReference type="PANTHER" id="PTHR30163">
    <property type="entry name" value="MEMBRANE-BOUND LYTIC MUREIN TRANSGLYCOSYLASE B"/>
    <property type="match status" value="1"/>
</dbReference>
<dbReference type="InterPro" id="IPR011970">
    <property type="entry name" value="MltB_2"/>
</dbReference>
<dbReference type="GO" id="GO:0008933">
    <property type="term" value="F:peptidoglycan lytic transglycosylase activity"/>
    <property type="evidence" value="ECO:0007669"/>
    <property type="project" value="TreeGrafter"/>
</dbReference>
<dbReference type="NCBIfam" id="TIGR02283">
    <property type="entry name" value="MltB_2"/>
    <property type="match status" value="1"/>
</dbReference>
<dbReference type="RefSeq" id="WP_090730996.1">
    <property type="nucleotide sequence ID" value="NZ_FNYQ01000019.1"/>
</dbReference>
<dbReference type="SUPFAM" id="SSF53955">
    <property type="entry name" value="Lysozyme-like"/>
    <property type="match status" value="1"/>
</dbReference>
<gene>
    <name evidence="4" type="ORF">SAMN04244572_01498</name>
</gene>
<protein>
    <submittedName>
        <fullName evidence="4">Membrane-bound lytic murein transglycosylase B</fullName>
    </submittedName>
</protein>
<evidence type="ECO:0000259" key="3">
    <source>
        <dbReference type="Pfam" id="PF13406"/>
    </source>
</evidence>
<dbReference type="Pfam" id="PF01471">
    <property type="entry name" value="PG_binding_1"/>
    <property type="match status" value="1"/>
</dbReference>
<dbReference type="PANTHER" id="PTHR30163:SF8">
    <property type="entry name" value="LYTIC MUREIN TRANSGLYCOSYLASE"/>
    <property type="match status" value="1"/>
</dbReference>
<feature type="domain" description="Transglycosylase SLT" evidence="3">
    <location>
        <begin position="71"/>
        <end position="362"/>
    </location>
</feature>
<dbReference type="InterPro" id="IPR002477">
    <property type="entry name" value="Peptidoglycan-bd-like"/>
</dbReference>
<dbReference type="CDD" id="cd13399">
    <property type="entry name" value="Slt35-like"/>
    <property type="match status" value="1"/>
</dbReference>
<evidence type="ECO:0000259" key="2">
    <source>
        <dbReference type="Pfam" id="PF01471"/>
    </source>
</evidence>
<dbReference type="GO" id="GO:0009253">
    <property type="term" value="P:peptidoglycan catabolic process"/>
    <property type="evidence" value="ECO:0007669"/>
    <property type="project" value="TreeGrafter"/>
</dbReference>
<dbReference type="FunFam" id="1.10.8.350:FF:000001">
    <property type="entry name" value="Lytic murein transglycosylase B"/>
    <property type="match status" value="1"/>
</dbReference>
<keyword evidence="1" id="KW-0732">Signal</keyword>
<dbReference type="SUPFAM" id="SSF47090">
    <property type="entry name" value="PGBD-like"/>
    <property type="match status" value="1"/>
</dbReference>
<dbReference type="InterPro" id="IPR043426">
    <property type="entry name" value="MltB-like"/>
</dbReference>
<feature type="chain" id="PRO_5011737351" evidence="1">
    <location>
        <begin position="32"/>
        <end position="442"/>
    </location>
</feature>
<dbReference type="InterPro" id="IPR036365">
    <property type="entry name" value="PGBD-like_sf"/>
</dbReference>
<evidence type="ECO:0000313" key="5">
    <source>
        <dbReference type="Proteomes" id="UP000199250"/>
    </source>
</evidence>
<evidence type="ECO:0000256" key="1">
    <source>
        <dbReference type="SAM" id="SignalP"/>
    </source>
</evidence>
<sequence length="442" mass="47635">MLSTPAFGQILRQLIAGSALVLLTACVDTPAADSAPAVAAPTPSAPSVATATTGSMPPALLTPTAPPAAISFEDWRENFRREALAGGIQPQVFDQAFAGVDPDPAVINADRSQPEFTRPVWEYLEGALAEQRVRNGQALLGRNAELLGRIEAHYGVDRQALVAVWGLESNFGQVMGSKSVIRSLATLAFEGRRPQFARDQLLAALSILQSGDVRPERMIGSWAGAMGQTQFIPTTYHSHAVDFDGDGRRDIWDSTADALASTAHYLQASGWRRGQPWGFEVRLPEGFDYAQADMATRKSLSEWRQLGVTLPAASAGQEGEQASLLLPAGHRGPAFLVLENFRSVLKYNNSTSYALAIGLLAERFEDGGRIVAAWPRSDTPLSRSERIELQNLLAGNGFDPGSADGIIGANTRQAVRSFQQTLGWPADGYPTQDLLQRLRATR</sequence>
<dbReference type="Gene3D" id="1.10.8.350">
    <property type="entry name" value="Bacterial muramidase"/>
    <property type="match status" value="1"/>
</dbReference>
<feature type="signal peptide" evidence="1">
    <location>
        <begin position="1"/>
        <end position="31"/>
    </location>
</feature>
<organism evidence="4 5">
    <name type="scientific">Azotobacter beijerinckii</name>
    <dbReference type="NCBI Taxonomy" id="170623"/>
    <lineage>
        <taxon>Bacteria</taxon>
        <taxon>Pseudomonadati</taxon>
        <taxon>Pseudomonadota</taxon>
        <taxon>Gammaproteobacteria</taxon>
        <taxon>Pseudomonadales</taxon>
        <taxon>Pseudomonadaceae</taxon>
        <taxon>Azotobacter</taxon>
    </lineage>
</organism>
<dbReference type="Gene3D" id="1.10.530.10">
    <property type="match status" value="1"/>
</dbReference>
<feature type="domain" description="Peptidoglycan binding-like" evidence="2">
    <location>
        <begin position="383"/>
        <end position="438"/>
    </location>
</feature>
<dbReference type="Gene3D" id="1.10.101.10">
    <property type="entry name" value="PGBD-like superfamily/PGBD"/>
    <property type="match status" value="1"/>
</dbReference>
<proteinExistence type="predicted"/>
<dbReference type="Pfam" id="PF13406">
    <property type="entry name" value="SLT_2"/>
    <property type="match status" value="1"/>
</dbReference>
<dbReference type="InterPro" id="IPR036366">
    <property type="entry name" value="PGBDSf"/>
</dbReference>
<evidence type="ECO:0000313" key="4">
    <source>
        <dbReference type="EMBL" id="SEI73604.1"/>
    </source>
</evidence>
<dbReference type="OrthoDB" id="9772911at2"/>
<name>A0A1H6T649_9GAMM</name>
<reference evidence="4 5" key="1">
    <citation type="submission" date="2016-10" db="EMBL/GenBank/DDBJ databases">
        <authorList>
            <person name="de Groot N.N."/>
        </authorList>
    </citation>
    <scope>NUCLEOTIDE SEQUENCE [LARGE SCALE GENOMIC DNA]</scope>
    <source>
        <strain evidence="4 5">DSM 373</strain>
    </source>
</reference>